<accession>A0ABQ7WAQ1</accession>
<comment type="similarity">
    <text evidence="1">Belongs to the PPR family. PCMP-H subfamily.</text>
</comment>
<comment type="caution">
    <text evidence="6">The sequence shown here is derived from an EMBL/GenBank/DDBJ whole genome shotgun (WGS) entry which is preliminary data.</text>
</comment>
<dbReference type="EMBL" id="JAIVGD010000003">
    <property type="protein sequence ID" value="KAH0776882.1"/>
    <property type="molecule type" value="Genomic_DNA"/>
</dbReference>
<dbReference type="Gene3D" id="1.25.40.10">
    <property type="entry name" value="Tetratricopeptide repeat domain"/>
    <property type="match status" value="3"/>
</dbReference>
<reference evidence="6 7" key="1">
    <citation type="journal article" date="2021" name="bioRxiv">
        <title>Chromosome-scale and haplotype-resolved genome assembly of a tetraploid potato cultivar.</title>
        <authorList>
            <person name="Sun H."/>
            <person name="Jiao W.-B."/>
            <person name="Krause K."/>
            <person name="Campoy J.A."/>
            <person name="Goel M."/>
            <person name="Folz-Donahue K."/>
            <person name="Kukat C."/>
            <person name="Huettel B."/>
            <person name="Schneeberger K."/>
        </authorList>
    </citation>
    <scope>NUCLEOTIDE SEQUENCE [LARGE SCALE GENOMIC DNA]</scope>
    <source>
        <strain evidence="6">SolTubOtavaFocal</strain>
        <tissue evidence="6">Leaves</tissue>
    </source>
</reference>
<dbReference type="Pfam" id="PF13041">
    <property type="entry name" value="PPR_2"/>
    <property type="match status" value="1"/>
</dbReference>
<feature type="repeat" description="PPR" evidence="3">
    <location>
        <begin position="300"/>
        <end position="334"/>
    </location>
</feature>
<dbReference type="InterPro" id="IPR046960">
    <property type="entry name" value="PPR_At4g14850-like_plant"/>
</dbReference>
<dbReference type="NCBIfam" id="TIGR00756">
    <property type="entry name" value="PPR"/>
    <property type="match status" value="4"/>
</dbReference>
<evidence type="ECO:0000256" key="3">
    <source>
        <dbReference type="PROSITE-ProRule" id="PRU00708"/>
    </source>
</evidence>
<evidence type="ECO:0000313" key="6">
    <source>
        <dbReference type="EMBL" id="KAH0776882.1"/>
    </source>
</evidence>
<organism evidence="6 7">
    <name type="scientific">Solanum tuberosum</name>
    <name type="common">Potato</name>
    <dbReference type="NCBI Taxonomy" id="4113"/>
    <lineage>
        <taxon>Eukaryota</taxon>
        <taxon>Viridiplantae</taxon>
        <taxon>Streptophyta</taxon>
        <taxon>Embryophyta</taxon>
        <taxon>Tracheophyta</taxon>
        <taxon>Spermatophyta</taxon>
        <taxon>Magnoliopsida</taxon>
        <taxon>eudicotyledons</taxon>
        <taxon>Gunneridae</taxon>
        <taxon>Pentapetalae</taxon>
        <taxon>asterids</taxon>
        <taxon>lamiids</taxon>
        <taxon>Solanales</taxon>
        <taxon>Solanaceae</taxon>
        <taxon>Solanoideae</taxon>
        <taxon>Solaneae</taxon>
        <taxon>Solanum</taxon>
    </lineage>
</organism>
<dbReference type="PANTHER" id="PTHR47926:SF385">
    <property type="entry name" value="DYW DOMAIN-CONTAINING PROTEIN"/>
    <property type="match status" value="1"/>
</dbReference>
<proteinExistence type="inferred from homology"/>
<evidence type="ECO:0000256" key="1">
    <source>
        <dbReference type="ARBA" id="ARBA00006643"/>
    </source>
</evidence>
<name>A0ABQ7WAQ1_SOLTU</name>
<dbReference type="Pfam" id="PF01535">
    <property type="entry name" value="PPR"/>
    <property type="match status" value="6"/>
</dbReference>
<feature type="domain" description="DYW" evidence="5">
    <location>
        <begin position="616"/>
        <end position="683"/>
    </location>
</feature>
<dbReference type="InterPro" id="IPR032867">
    <property type="entry name" value="DYW_dom"/>
</dbReference>
<dbReference type="InterPro" id="IPR011990">
    <property type="entry name" value="TPR-like_helical_dom_sf"/>
</dbReference>
<dbReference type="Pfam" id="PF13966">
    <property type="entry name" value="zf-RVT"/>
    <property type="match status" value="1"/>
</dbReference>
<dbReference type="Pfam" id="PF20431">
    <property type="entry name" value="E_motif"/>
    <property type="match status" value="1"/>
</dbReference>
<gene>
    <name evidence="6" type="ORF">KY290_008293</name>
</gene>
<feature type="repeat" description="PPR" evidence="3">
    <location>
        <begin position="401"/>
        <end position="435"/>
    </location>
</feature>
<dbReference type="InterPro" id="IPR046848">
    <property type="entry name" value="E_motif"/>
</dbReference>
<evidence type="ECO:0008006" key="8">
    <source>
        <dbReference type="Google" id="ProtNLM"/>
    </source>
</evidence>
<feature type="domain" description="Reverse transcriptase zinc-binding" evidence="4">
    <location>
        <begin position="820"/>
        <end position="905"/>
    </location>
</feature>
<evidence type="ECO:0000259" key="5">
    <source>
        <dbReference type="Pfam" id="PF14432"/>
    </source>
</evidence>
<protein>
    <recommendedName>
        <fullName evidence="8">Pentatricopeptide repeat-containing protein</fullName>
    </recommendedName>
</protein>
<evidence type="ECO:0000259" key="4">
    <source>
        <dbReference type="Pfam" id="PF13966"/>
    </source>
</evidence>
<evidence type="ECO:0000313" key="7">
    <source>
        <dbReference type="Proteomes" id="UP000826656"/>
    </source>
</evidence>
<dbReference type="PROSITE" id="PS51375">
    <property type="entry name" value="PPR"/>
    <property type="match status" value="2"/>
</dbReference>
<dbReference type="InterPro" id="IPR002885">
    <property type="entry name" value="PPR_rpt"/>
</dbReference>
<keyword evidence="7" id="KW-1185">Reference proteome</keyword>
<dbReference type="PANTHER" id="PTHR47926">
    <property type="entry name" value="PENTATRICOPEPTIDE REPEAT-CONTAINING PROTEIN"/>
    <property type="match status" value="1"/>
</dbReference>
<dbReference type="InterPro" id="IPR026960">
    <property type="entry name" value="RVT-Znf"/>
</dbReference>
<keyword evidence="2" id="KW-0677">Repeat</keyword>
<dbReference type="Proteomes" id="UP000826656">
    <property type="component" value="Unassembled WGS sequence"/>
</dbReference>
<sequence length="1031" mass="116929">MFLTSNVHHAPLHASVSSLSQLNSQSVFSVKYAVKLLKKLADDGNFKLGKVVHALLIVSNHASEDQVIQNNCLINLYSRCGQLAIARHIFNRLQQRNIVSWSTLMTGYLHNGFTWEVPKLLKDMVSVDNLFPNEYVLSTVLSSCSNGGLLHEGRQCHALVLKSGLVFHQYVKNALLSLYTMSSDMEGVLEILKSVPGSSNITDNVVLKGFLDHGYTNEALDVFSRMLSEGSVGDKISYVNIFGLCARLKDLKLGQQVHCRMLKSGLQLDVFLSSAVMDMYGKCGEISGARYIFYSYPDHNVVSWTTILAANFQNECFEEALKMFLQMELQDVVPNEYTFAVLLHSCAGLSALGCGKTLHARVEKTGHGTFVVVGNALINMYVRSGHIEAARALFSNMICRDTVTWNLIISGFSHHGLGEDALYMFQDMLAAKEQPSYVTFIGVLLACGHLGRIEEGFYYLQHLMRDFGLEPGLEHYTCVVGLLGKAGKLDEAEKFMRSTPITWDVIAWRTLLNACNVHRNYGLGQKVADHLLQLNPNDVGTYILLSNMHAKVKRWDGVAKMRKLLRERNIKKEPGLSWTEIRNETHMFVSDDTQHPETAQIHEKVRKLLAEIKPLGYIPDTASVLHDVEQEQQEGYLSYHSEKLAVAYALMKTPSQAPIHVIKNLRICDDCHSALKLISKKSARGEKILGVPTVSALFGTDPFLIHPVAKKKNYTQSHLWRRLMDTRKECERHIFWKIGKGDVSFWWDNWTNKGALANLIEQSSRSKKILVSDFIVHDTWNLDKLNDLLPSYLVTHIQTISISPQNEDYPIWTPDPSGSFSSKSAWNALRTHRITALTHTKIWHNKMPFKISFSVLRLLKDKLAIDVNLSWFKVHGPSRCCCCNNSSIETNYHLYNEGEVAKRVWKYFYDACGIPHKNSLNIRAKFMAWCLIKPQNQVHEIILQCLPSFITWEIWKFRCSYKYDGIRSTTNRVIDQITMLMQRTLAAQFTTINSSPPFSNIFHVVERICPQLSIIPVSWKCPDIGKYLLDN</sequence>
<evidence type="ECO:0000256" key="2">
    <source>
        <dbReference type="ARBA" id="ARBA00022737"/>
    </source>
</evidence>
<dbReference type="Pfam" id="PF14432">
    <property type="entry name" value="DYW_deaminase"/>
    <property type="match status" value="1"/>
</dbReference>